<feature type="region of interest" description="Disordered" evidence="11">
    <location>
        <begin position="458"/>
        <end position="477"/>
    </location>
</feature>
<evidence type="ECO:0000256" key="10">
    <source>
        <dbReference type="SAM" id="Coils"/>
    </source>
</evidence>
<feature type="domain" description="DUF676" evidence="13">
    <location>
        <begin position="179"/>
        <end position="266"/>
    </location>
</feature>
<name>A0AAJ0C912_9PEZI</name>
<dbReference type="GO" id="GO:0005739">
    <property type="term" value="C:mitochondrion"/>
    <property type="evidence" value="ECO:0007669"/>
    <property type="project" value="UniProtKB-SubCell"/>
</dbReference>
<evidence type="ECO:0000256" key="12">
    <source>
        <dbReference type="SAM" id="Phobius"/>
    </source>
</evidence>
<feature type="region of interest" description="Disordered" evidence="11">
    <location>
        <begin position="834"/>
        <end position="856"/>
    </location>
</feature>
<reference evidence="14" key="1">
    <citation type="submission" date="2023-06" db="EMBL/GenBank/DDBJ databases">
        <title>Genome-scale phylogeny and comparative genomics of the fungal order Sordariales.</title>
        <authorList>
            <consortium name="Lawrence Berkeley National Laboratory"/>
            <person name="Hensen N."/>
            <person name="Bonometti L."/>
            <person name="Westerberg I."/>
            <person name="Brannstrom I.O."/>
            <person name="Guillou S."/>
            <person name="Cros-Aarteil S."/>
            <person name="Calhoun S."/>
            <person name="Haridas S."/>
            <person name="Kuo A."/>
            <person name="Mondo S."/>
            <person name="Pangilinan J."/>
            <person name="Riley R."/>
            <person name="Labutti K."/>
            <person name="Andreopoulos B."/>
            <person name="Lipzen A."/>
            <person name="Chen C."/>
            <person name="Yanf M."/>
            <person name="Daum C."/>
            <person name="Ng V."/>
            <person name="Clum A."/>
            <person name="Steindorff A."/>
            <person name="Ohm R."/>
            <person name="Martin F."/>
            <person name="Silar P."/>
            <person name="Natvig D."/>
            <person name="Lalanne C."/>
            <person name="Gautier V."/>
            <person name="Ament-Velasquez S.L."/>
            <person name="Kruys A."/>
            <person name="Hutchinson M.I."/>
            <person name="Powell A.J."/>
            <person name="Barry K."/>
            <person name="Miller A.N."/>
            <person name="Grigoriev I.V."/>
            <person name="Debuchy R."/>
            <person name="Gladieux P."/>
            <person name="Thoren M.H."/>
            <person name="Johannesson H."/>
        </authorList>
    </citation>
    <scope>NUCLEOTIDE SEQUENCE</scope>
    <source>
        <strain evidence="14">8032-3</strain>
    </source>
</reference>
<sequence>MEGAGHDRPDEAAAPSGQPAHQAEGHGDGPGLGRPSLRPSSDDTQLLRPSPVRVSEGEVPEGGESDKSQRGSLSHSDPESGFVHIDGDVGGSGYNETKVDIVAVPCPGADPVQPWLGDDPFPDDYFGTPLRNELQRHPTIAELAGDAILSPAINRHLPMASQVWVRQGIRKSVSTARVLLYKHRALSEGDDLASLAHDLLGHVRDLRERLHPSRPLFFIAHSIGGLVVKQALVEASREQEYRPILYNCHGVTFFGTPHRGSSYMSMPNMSDSIQNLLYLERPLPQSLADQLRLGNQSLLQLHDDFVDIASELRIWTVYETIDSQLSGSGAGTKGEVEFGAPLVSIKSSLVGVRQESVFSVDSDHANCASFGVANPRTMKSYLEKLSAAVTKAERLCDMYIHTPLRLKEHVRVELIGFYEDPDANMVSDMRLYSTKIHLDEFLHKGPERCLGERLNKVPSRMPSHPLPLPRRHVGNDGGSSSLGIWSNVQRMFNNGQSGSSTHSLEPSASPGIVVTGPSRRPSMADGGSSSMPASIMRRIHNLTVPALGTPDFNIPLVRESSDDTTSTMSESEATARGDVAGSGHRRMHSDPVTVTRESTASARGDSIAGFSRPVPSLRKFMWIHVPFTNPLWVKDIFNKLSETHDQSFARLFNNENWVSRHVQGRHSRSQPSFVKPACSFISADSTMSPQPSPSYSGRSSPRNSLNYLYLYLPYLHFDTYANMIRRRAIIKRRMNHGRARPVPKDIADLESLELRVIWQYLGFDPPLNCRRTLDQFGYPSLQDTYSRDDDQMLYKLTKKEPAQRLAKGLPKLNGRASTNLSFRPRTHRLSTIMSEVMNKEDSSSESSSGSESELDVAEEVKDGNVLMVDQLWLWAIDTTTLATFFPKRESSPKEGTLFQQADLRNSVYNELNGDLTGRTENALDLAAFTVLHAVTVLLDRSSHPDLELFRIFEEAIGMLTERMTSSLKQFRMQTFREIVGEPDLDDPEGNKPASIKKRYRRELQKAERENRENTSALLELRDMEDELTTLYRLFETQEVTIRSMKAIYMGVELNAVTQNGQAYLDQALSRLDEYKQQTTEMLKRVDTTRKDYEKLLEMAQRQAQVQDMRWSRIQTELASSQNLAVMIFTIFTVIFLPLSFFTGLFGMNTVEWDAQLPTLGFIGAISLPLSFFLIASSLIAAFSSHVQVWFRAGFRVVSGAARGTGAWATGLLPSGVADRQARRRKEEREQSELRERKKQDRSYDFWADVRRQRNSEYRIPPLNMKTLGETAVPTRPSWRTK</sequence>
<keyword evidence="9 12" id="KW-0472">Membrane</keyword>
<dbReference type="Pfam" id="PF05057">
    <property type="entry name" value="DUF676"/>
    <property type="match status" value="1"/>
</dbReference>
<dbReference type="InterPro" id="IPR052374">
    <property type="entry name" value="SERAC1"/>
</dbReference>
<evidence type="ECO:0000256" key="2">
    <source>
        <dbReference type="ARBA" id="ARBA00004173"/>
    </source>
</evidence>
<evidence type="ECO:0000256" key="6">
    <source>
        <dbReference type="ARBA" id="ARBA00022824"/>
    </source>
</evidence>
<keyword evidence="8" id="KW-0496">Mitochondrion</keyword>
<proteinExistence type="inferred from homology"/>
<feature type="coiled-coil region" evidence="10">
    <location>
        <begin position="1064"/>
        <end position="1102"/>
    </location>
</feature>
<comment type="similarity">
    <text evidence="4">Belongs to the putative lipase ROG1 family.</text>
</comment>
<keyword evidence="6" id="KW-0256">Endoplasmic reticulum</keyword>
<evidence type="ECO:0000256" key="4">
    <source>
        <dbReference type="ARBA" id="ARBA00007920"/>
    </source>
</evidence>
<feature type="compositionally biased region" description="Basic and acidic residues" evidence="11">
    <location>
        <begin position="1"/>
        <end position="11"/>
    </location>
</feature>
<dbReference type="PANTHER" id="PTHR48182:SF2">
    <property type="entry name" value="PROTEIN SERAC1"/>
    <property type="match status" value="1"/>
</dbReference>
<keyword evidence="5 12" id="KW-0812">Transmembrane</keyword>
<dbReference type="RefSeq" id="XP_060287965.1">
    <property type="nucleotide sequence ID" value="XM_060422271.1"/>
</dbReference>
<dbReference type="GO" id="GO:0016020">
    <property type="term" value="C:membrane"/>
    <property type="evidence" value="ECO:0007669"/>
    <property type="project" value="UniProtKB-SubCell"/>
</dbReference>
<keyword evidence="15" id="KW-1185">Reference proteome</keyword>
<dbReference type="Gene3D" id="1.20.58.340">
    <property type="entry name" value="Magnesium transport protein CorA, transmembrane region"/>
    <property type="match status" value="1"/>
</dbReference>
<feature type="compositionally biased region" description="Low complexity" evidence="11">
    <location>
        <begin position="563"/>
        <end position="574"/>
    </location>
</feature>
<feature type="region of interest" description="Disordered" evidence="11">
    <location>
        <begin position="558"/>
        <end position="600"/>
    </location>
</feature>
<dbReference type="SUPFAM" id="SSF53474">
    <property type="entry name" value="alpha/beta-Hydrolases"/>
    <property type="match status" value="1"/>
</dbReference>
<dbReference type="Gene3D" id="3.40.50.1820">
    <property type="entry name" value="alpha/beta hydrolase"/>
    <property type="match status" value="1"/>
</dbReference>
<keyword evidence="7 12" id="KW-1133">Transmembrane helix</keyword>
<evidence type="ECO:0000256" key="1">
    <source>
        <dbReference type="ARBA" id="ARBA00004141"/>
    </source>
</evidence>
<accession>A0AAJ0C912</accession>
<dbReference type="SUPFAM" id="SSF144083">
    <property type="entry name" value="Magnesium transport protein CorA, transmembrane region"/>
    <property type="match status" value="1"/>
</dbReference>
<dbReference type="PANTHER" id="PTHR48182">
    <property type="entry name" value="PROTEIN SERAC1"/>
    <property type="match status" value="1"/>
</dbReference>
<feature type="compositionally biased region" description="Basic and acidic residues" evidence="11">
    <location>
        <begin position="1224"/>
        <end position="1241"/>
    </location>
</feature>
<evidence type="ECO:0000256" key="3">
    <source>
        <dbReference type="ARBA" id="ARBA00004240"/>
    </source>
</evidence>
<feature type="region of interest" description="Disordered" evidence="11">
    <location>
        <begin position="493"/>
        <end position="532"/>
    </location>
</feature>
<evidence type="ECO:0000256" key="9">
    <source>
        <dbReference type="ARBA" id="ARBA00023136"/>
    </source>
</evidence>
<protein>
    <submittedName>
        <fullName evidence="14">Protein SERAC1</fullName>
    </submittedName>
</protein>
<dbReference type="GO" id="GO:0046873">
    <property type="term" value="F:metal ion transmembrane transporter activity"/>
    <property type="evidence" value="ECO:0007669"/>
    <property type="project" value="InterPro"/>
</dbReference>
<dbReference type="Pfam" id="PF01544">
    <property type="entry name" value="CorA"/>
    <property type="match status" value="1"/>
</dbReference>
<evidence type="ECO:0000256" key="11">
    <source>
        <dbReference type="SAM" id="MobiDB-lite"/>
    </source>
</evidence>
<evidence type="ECO:0000256" key="8">
    <source>
        <dbReference type="ARBA" id="ARBA00023128"/>
    </source>
</evidence>
<evidence type="ECO:0000313" key="15">
    <source>
        <dbReference type="Proteomes" id="UP001244011"/>
    </source>
</evidence>
<evidence type="ECO:0000256" key="5">
    <source>
        <dbReference type="ARBA" id="ARBA00022692"/>
    </source>
</evidence>
<organism evidence="14 15">
    <name type="scientific">Phialemonium atrogriseum</name>
    <dbReference type="NCBI Taxonomy" id="1093897"/>
    <lineage>
        <taxon>Eukaryota</taxon>
        <taxon>Fungi</taxon>
        <taxon>Dikarya</taxon>
        <taxon>Ascomycota</taxon>
        <taxon>Pezizomycotina</taxon>
        <taxon>Sordariomycetes</taxon>
        <taxon>Sordariomycetidae</taxon>
        <taxon>Cephalothecales</taxon>
        <taxon>Cephalothecaceae</taxon>
        <taxon>Phialemonium</taxon>
    </lineage>
</organism>
<feature type="region of interest" description="Disordered" evidence="11">
    <location>
        <begin position="1218"/>
        <end position="1241"/>
    </location>
</feature>
<feature type="region of interest" description="Disordered" evidence="11">
    <location>
        <begin position="1"/>
        <end position="89"/>
    </location>
</feature>
<feature type="transmembrane region" description="Helical" evidence="12">
    <location>
        <begin position="1159"/>
        <end position="1182"/>
    </location>
</feature>
<keyword evidence="10" id="KW-0175">Coiled coil</keyword>
<evidence type="ECO:0000313" key="14">
    <source>
        <dbReference type="EMBL" id="KAK1771752.1"/>
    </source>
</evidence>
<feature type="transmembrane region" description="Helical" evidence="12">
    <location>
        <begin position="1123"/>
        <end position="1147"/>
    </location>
</feature>
<dbReference type="InterPro" id="IPR045863">
    <property type="entry name" value="CorA_TM1_TM2"/>
</dbReference>
<dbReference type="EMBL" id="MU838998">
    <property type="protein sequence ID" value="KAK1771752.1"/>
    <property type="molecule type" value="Genomic_DNA"/>
</dbReference>
<dbReference type="Proteomes" id="UP001244011">
    <property type="component" value="Unassembled WGS sequence"/>
</dbReference>
<dbReference type="GeneID" id="85305458"/>
<comment type="caution">
    <text evidence="14">The sequence shown here is derived from an EMBL/GenBank/DDBJ whole genome shotgun (WGS) entry which is preliminary data.</text>
</comment>
<feature type="compositionally biased region" description="Polar residues" evidence="11">
    <location>
        <begin position="493"/>
        <end position="506"/>
    </location>
</feature>
<dbReference type="InterPro" id="IPR029058">
    <property type="entry name" value="AB_hydrolase_fold"/>
</dbReference>
<evidence type="ECO:0000259" key="13">
    <source>
        <dbReference type="Pfam" id="PF05057"/>
    </source>
</evidence>
<gene>
    <name evidence="14" type="ORF">QBC33DRAFT_165364</name>
</gene>
<dbReference type="InterPro" id="IPR002523">
    <property type="entry name" value="MgTranspt_CorA/ZnTranspt_ZntB"/>
</dbReference>
<dbReference type="GO" id="GO:0005783">
    <property type="term" value="C:endoplasmic reticulum"/>
    <property type="evidence" value="ECO:0007669"/>
    <property type="project" value="UniProtKB-SubCell"/>
</dbReference>
<comment type="subcellular location">
    <subcellularLocation>
        <location evidence="3">Endoplasmic reticulum</location>
    </subcellularLocation>
    <subcellularLocation>
        <location evidence="1">Membrane</location>
        <topology evidence="1">Multi-pass membrane protein</topology>
    </subcellularLocation>
    <subcellularLocation>
        <location evidence="2">Mitochondrion</location>
    </subcellularLocation>
</comment>
<dbReference type="InterPro" id="IPR007751">
    <property type="entry name" value="DUF676_lipase-like"/>
</dbReference>
<feature type="coiled-coil region" evidence="10">
    <location>
        <begin position="996"/>
        <end position="1026"/>
    </location>
</feature>
<evidence type="ECO:0000256" key="7">
    <source>
        <dbReference type="ARBA" id="ARBA00022989"/>
    </source>
</evidence>